<reference evidence="7 8" key="1">
    <citation type="journal article" date="2023" name="Elife">
        <title>Identification of key yeast species and microbe-microbe interactions impacting larval growth of Drosophila in the wild.</title>
        <authorList>
            <person name="Mure A."/>
            <person name="Sugiura Y."/>
            <person name="Maeda R."/>
            <person name="Honda K."/>
            <person name="Sakurai N."/>
            <person name="Takahashi Y."/>
            <person name="Watada M."/>
            <person name="Katoh T."/>
            <person name="Gotoh A."/>
            <person name="Gotoh Y."/>
            <person name="Taniguchi I."/>
            <person name="Nakamura K."/>
            <person name="Hayashi T."/>
            <person name="Katayama T."/>
            <person name="Uemura T."/>
            <person name="Hattori Y."/>
        </authorList>
    </citation>
    <scope>NUCLEOTIDE SEQUENCE [LARGE SCALE GENOMIC DNA]</scope>
    <source>
        <strain evidence="7 8">KH-74</strain>
    </source>
</reference>
<protein>
    <recommendedName>
        <fullName evidence="4">Exocyst complex component SEC5</fullName>
    </recommendedName>
</protein>
<name>A0AAV5RVE7_MAUHU</name>
<comment type="caution">
    <text evidence="7">The sequence shown here is derived from an EMBL/GenBank/DDBJ whole genome shotgun (WGS) entry which is preliminary data.</text>
</comment>
<accession>A0AAV5RVE7</accession>
<keyword evidence="5" id="KW-0175">Coiled coil</keyword>
<dbReference type="Pfam" id="PF15469">
    <property type="entry name" value="Sec5"/>
    <property type="match status" value="1"/>
</dbReference>
<evidence type="ECO:0000256" key="2">
    <source>
        <dbReference type="ARBA" id="ARBA00022448"/>
    </source>
</evidence>
<dbReference type="AlphaFoldDB" id="A0AAV5RVE7"/>
<evidence type="ECO:0000256" key="5">
    <source>
        <dbReference type="SAM" id="Coils"/>
    </source>
</evidence>
<dbReference type="PANTHER" id="PTHR13043:SF1">
    <property type="entry name" value="EXOCYST COMPLEX COMPONENT 2"/>
    <property type="match status" value="1"/>
</dbReference>
<comment type="subunit">
    <text evidence="4">Component of the exocyst complex.</text>
</comment>
<evidence type="ECO:0000256" key="4">
    <source>
        <dbReference type="RuleBase" id="RU365069"/>
    </source>
</evidence>
<proteinExistence type="inferred from homology"/>
<dbReference type="InterPro" id="IPR029175">
    <property type="entry name" value="EXOC2/Sec5"/>
</dbReference>
<evidence type="ECO:0000256" key="3">
    <source>
        <dbReference type="ARBA" id="ARBA00022483"/>
    </source>
</evidence>
<keyword evidence="8" id="KW-1185">Reference proteome</keyword>
<comment type="similarity">
    <text evidence="1 4">Belongs to the SEC5 family.</text>
</comment>
<dbReference type="GO" id="GO:0006887">
    <property type="term" value="P:exocytosis"/>
    <property type="evidence" value="ECO:0007669"/>
    <property type="project" value="UniProtKB-KW"/>
</dbReference>
<evidence type="ECO:0000259" key="6">
    <source>
        <dbReference type="Pfam" id="PF15469"/>
    </source>
</evidence>
<evidence type="ECO:0000313" key="7">
    <source>
        <dbReference type="EMBL" id="GMM55619.1"/>
    </source>
</evidence>
<feature type="domain" description="Exocyst complex component EXOC2/Sec5 N-terminal" evidence="6">
    <location>
        <begin position="82"/>
        <end position="984"/>
    </location>
</feature>
<feature type="coiled-coil region" evidence="5">
    <location>
        <begin position="129"/>
        <end position="156"/>
    </location>
</feature>
<evidence type="ECO:0000256" key="1">
    <source>
        <dbReference type="ARBA" id="ARBA00010578"/>
    </source>
</evidence>
<sequence length="985" mass="113195">MSGIQLNEDVLEDFYNLKTVNPQTSWNADSNYVYNLSKWNNVVPDSENSYDALRDLMAEQKKLSEERSFGKSGVNSQNNLLDPLNNDHIMNLLQQLHIDSDEEKATYLINNKKFIANKFLRDVHNKDSFEDLNASLNNLDSIIEEQSNDLKILVQNNFTSYVKIKNRLDKIYNQFAKNVNDNNSNGENSNLDIDELGKKVDESVRATNLKLKPIMDTSVKIKNYKMTKQFIEENRQFFDLPRLLKKYLEKKDFSSFIINYNKGLEMLESFKPQDNANFTQQVPDDGSDADVSRPSNNVPKIINMVWKQVESTLDNYRKETLDTLLTHSSPVKIESQDIFLPLMSKLLDLKESENPILKWINFYFDDFESQLNTTSDHLLQRIIDAQKKINNIGIDENDDMDGVNISYYLSINQLFKPIVYEDLNFENKDGSSSNIYDSYANSSSENISTTNGRADISSALASYHGLTDTPLVVEMWLSIWRYITEFNNIANVFIQFWQHIENFLDGTYQTNIINEKKKDNILIGDVSILDNIKRTLALSKEETNEIRIKGDNFVRLIYKKLIFFFQASQASLSNFTPGQISKADSVTSLKQEKDTGSPLDYGFVPPRANGLGCVRYIPLIFEPFLKFVTQLAQLGISTSTVDMARSLVSLVIDRSIGAISSTKLRDISNFYKLENWEVYASVPEGTDNLNSNTTMECGVTQFPEIVLLVQQYSIKVIRGILFSFEKLPIINSISISNYPSKQILTGVEVQQIVSMEAVLEAILKNAAKDKDNPRNPHTILTLTNLQYIREFTFPTVLRCFDESFDWELRSKPLEIFNLLGKMESSIFGNYLSDLKISLRNVLEERFHQINWPVYSSNSFRVNDYIIEALMMLINVHSECYRIGPQLINKIIKETQIFISRYLFESFKPFVGNLSSDGLLQITVDIMFFQKVLGPYLEQDTQVTLKACLQNVFQNNMDRLDRCINETSPIVDSNLERTSIQFAAFK</sequence>
<keyword evidence="3 4" id="KW-0268">Exocytosis</keyword>
<dbReference type="GO" id="GO:0000145">
    <property type="term" value="C:exocyst"/>
    <property type="evidence" value="ECO:0007669"/>
    <property type="project" value="UniProtKB-UniRule"/>
</dbReference>
<dbReference type="Proteomes" id="UP001377567">
    <property type="component" value="Unassembled WGS sequence"/>
</dbReference>
<keyword evidence="2 4" id="KW-0813">Transport</keyword>
<dbReference type="PANTHER" id="PTHR13043">
    <property type="entry name" value="EXOCYST COMPLEX COMPONENT SEC5"/>
    <property type="match status" value="1"/>
</dbReference>
<gene>
    <name evidence="7" type="ORF">DAKH74_022350</name>
</gene>
<organism evidence="7 8">
    <name type="scientific">Maudiozyma humilis</name>
    <name type="common">Sour dough yeast</name>
    <name type="synonym">Kazachstania humilis</name>
    <dbReference type="NCBI Taxonomy" id="51915"/>
    <lineage>
        <taxon>Eukaryota</taxon>
        <taxon>Fungi</taxon>
        <taxon>Dikarya</taxon>
        <taxon>Ascomycota</taxon>
        <taxon>Saccharomycotina</taxon>
        <taxon>Saccharomycetes</taxon>
        <taxon>Saccharomycetales</taxon>
        <taxon>Saccharomycetaceae</taxon>
        <taxon>Maudiozyma</taxon>
    </lineage>
</organism>
<dbReference type="EMBL" id="BTGD01000005">
    <property type="protein sequence ID" value="GMM55619.1"/>
    <property type="molecule type" value="Genomic_DNA"/>
</dbReference>
<dbReference type="GO" id="GO:0006893">
    <property type="term" value="P:Golgi to plasma membrane transport"/>
    <property type="evidence" value="ECO:0007669"/>
    <property type="project" value="UniProtKB-UniRule"/>
</dbReference>
<evidence type="ECO:0000313" key="8">
    <source>
        <dbReference type="Proteomes" id="UP001377567"/>
    </source>
</evidence>
<dbReference type="GO" id="GO:0015031">
    <property type="term" value="P:protein transport"/>
    <property type="evidence" value="ECO:0007669"/>
    <property type="project" value="UniProtKB-KW"/>
</dbReference>
<dbReference type="InterPro" id="IPR039481">
    <property type="entry name" value="EXOC2/Sec5_N_dom"/>
</dbReference>
<keyword evidence="4" id="KW-0653">Protein transport</keyword>
<comment type="function">
    <text evidence="4">Component of the exocyst complex involved in the docking of exocytic vesicles with fusion sites on the plasma membrane.</text>
</comment>